<feature type="domain" description="DUF7083" evidence="1">
    <location>
        <begin position="1"/>
        <end position="88"/>
    </location>
</feature>
<reference evidence="2" key="1">
    <citation type="submission" date="2013-03" db="EMBL/GenBank/DDBJ databases">
        <authorList>
            <person name="Aslett M."/>
        </authorList>
    </citation>
    <scope>NUCLEOTIDE SEQUENCE [LARGE SCALE GENOMIC DNA]</scope>
    <source>
        <strain evidence="2">ISE/inbred ISE</strain>
    </source>
</reference>
<proteinExistence type="predicted"/>
<dbReference type="AlphaFoldDB" id="W6NAD3"/>
<gene>
    <name evidence="2" type="ORF">HCOI_00785200</name>
</gene>
<dbReference type="EMBL" id="CAVP010057282">
    <property type="protein sequence ID" value="CDL94253.1"/>
    <property type="molecule type" value="Genomic_DNA"/>
</dbReference>
<evidence type="ECO:0000313" key="2">
    <source>
        <dbReference type="EMBL" id="CDL94253.1"/>
    </source>
</evidence>
<protein>
    <submittedName>
        <fullName evidence="2">Gag-pol polyprotein</fullName>
    </submittedName>
</protein>
<organism evidence="2">
    <name type="scientific">Haemonchus contortus</name>
    <name type="common">Barber pole worm</name>
    <dbReference type="NCBI Taxonomy" id="6289"/>
    <lineage>
        <taxon>Eukaryota</taxon>
        <taxon>Metazoa</taxon>
        <taxon>Ecdysozoa</taxon>
        <taxon>Nematoda</taxon>
        <taxon>Chromadorea</taxon>
        <taxon>Rhabditida</taxon>
        <taxon>Rhabditina</taxon>
        <taxon>Rhabditomorpha</taxon>
        <taxon>Strongyloidea</taxon>
        <taxon>Trichostrongylidae</taxon>
        <taxon>Haemonchus</taxon>
    </lineage>
</organism>
<evidence type="ECO:0000259" key="1">
    <source>
        <dbReference type="Pfam" id="PF23309"/>
    </source>
</evidence>
<name>W6NAD3_HAECO</name>
<dbReference type="PANTHER" id="PTHR37984">
    <property type="entry name" value="PROTEIN CBG26694"/>
    <property type="match status" value="1"/>
</dbReference>
<reference evidence="2" key="2">
    <citation type="submission" date="2013-05" db="EMBL/GenBank/DDBJ databases">
        <title>The genome and transcriptome of Haemonchus contortus: a key model parasite for drug and vaccine discovery.</title>
        <authorList>
            <person name="Laing R."/>
            <person name="Kikuchi T."/>
            <person name="Martinelli A."/>
            <person name="Tsai I.J."/>
            <person name="Beech R.N."/>
            <person name="Redman E."/>
            <person name="Holroyd N."/>
            <person name="Bartley D.J."/>
            <person name="Beasley H."/>
            <person name="Britton C."/>
            <person name="Curran D."/>
            <person name="Devaney E."/>
            <person name="Gilabert A."/>
            <person name="Jackson F."/>
            <person name="Hunt M."/>
            <person name="Johnston S."/>
            <person name="Kryukov I."/>
            <person name="Li K."/>
            <person name="Morrison A.A."/>
            <person name="Reid A.J."/>
            <person name="Sargison N."/>
            <person name="Saunders G."/>
            <person name="Wasmuth J.D."/>
            <person name="Wolstenholme A."/>
            <person name="Berriman M."/>
            <person name="Gilleard J.S."/>
            <person name="Cotton J.A."/>
        </authorList>
    </citation>
    <scope>NUCLEOTIDE SEQUENCE [LARGE SCALE GENOMIC DNA]</scope>
    <source>
        <strain evidence="2">ISE/inbred ISE</strain>
    </source>
</reference>
<comment type="caution">
    <text evidence="2">The sequence shown here is derived from an EMBL/GenBank/DDBJ whole genome shotgun (WGS) entry which is preliminary data.</text>
</comment>
<sequence>MNSLSARPPEFVYDPDNSCTFEVWYNRYEDVISKNGAALDEAAKARLIVSELDTITYARFTSHILPKRACELPLSDTAATLKEPFGHNRSVFSRRYVYLKTRRNGENLRDYTGLVNQRHAMAEFNDVDPEQMKCLVWICGLASPEDADIRARALRKMEDNPQTTLKELAAEIQPFHNIRREATLPERSASSHINAVDP</sequence>
<dbReference type="InterPro" id="IPR055510">
    <property type="entry name" value="DUF7083"/>
</dbReference>
<dbReference type="InterPro" id="IPR050951">
    <property type="entry name" value="Retrovirus_Pol_polyprotein"/>
</dbReference>
<dbReference type="Pfam" id="PF23309">
    <property type="entry name" value="DUF7083"/>
    <property type="match status" value="1"/>
</dbReference>
<dbReference type="PANTHER" id="PTHR37984:SF5">
    <property type="entry name" value="PROTEIN NYNRIN-LIKE"/>
    <property type="match status" value="1"/>
</dbReference>
<accession>W6NAD3</accession>